<dbReference type="PROSITE" id="PS00065">
    <property type="entry name" value="D_2_HYDROXYACID_DH_1"/>
    <property type="match status" value="1"/>
</dbReference>
<dbReference type="InterPro" id="IPR006139">
    <property type="entry name" value="D-isomer_2_OHA_DH_cat_dom"/>
</dbReference>
<dbReference type="OrthoDB" id="9793626at2"/>
<dbReference type="Gene3D" id="3.30.1330.90">
    <property type="entry name" value="D-3-phosphoglycerate dehydrogenase, domain 3"/>
    <property type="match status" value="1"/>
</dbReference>
<dbReference type="SUPFAM" id="SSF143548">
    <property type="entry name" value="Serine metabolism enzymes domain"/>
    <property type="match status" value="1"/>
</dbReference>
<dbReference type="InterPro" id="IPR006140">
    <property type="entry name" value="D-isomer_DH_NAD-bd"/>
</dbReference>
<dbReference type="Gene3D" id="3.40.50.720">
    <property type="entry name" value="NAD(P)-binding Rossmann-like Domain"/>
    <property type="match status" value="2"/>
</dbReference>
<dbReference type="InterPro" id="IPR029753">
    <property type="entry name" value="D-isomer_DH_CS"/>
</dbReference>
<dbReference type="GO" id="GO:0006564">
    <property type="term" value="P:L-serine biosynthetic process"/>
    <property type="evidence" value="ECO:0007669"/>
    <property type="project" value="UniProtKB-UniRule"/>
</dbReference>
<dbReference type="Proteomes" id="UP000228758">
    <property type="component" value="Unassembled WGS sequence"/>
</dbReference>
<dbReference type="SUPFAM" id="SSF52283">
    <property type="entry name" value="Formate/glycerate dehydrogenase catalytic domain-like"/>
    <property type="match status" value="1"/>
</dbReference>
<dbReference type="Gene3D" id="3.30.70.260">
    <property type="match status" value="1"/>
</dbReference>
<sequence length="530" mass="55991">MAKPVVLIAEELSPATVEALGPDFDVRNVDGTDRPALLAALAEADAILIRSATQVDAEAIAAAKRLKVVARAGVGLDNVDIKAATAAGVMVVNAPTSNVVSAAELAIGHLLSIARHIPDAHASLKSGQWKRSKYTGVELYEKTIGVVGLGRIGTLVAQRLAGFGAQLLAFDPYVTPARAQQLGVTLVTLDELVERSDFITIHIPRTPETTGLIGTEQFAKAKPNLRIVNCSRGGIIDEDALYAALKSNRIAGAALDVFVQEPPTGSPLLELPNIQLTPHLGASTDEAQEKAGVSVARSVRLALEGELVPDAVNVAGGVIHQTVRPGIPLMEKLGQVFSGLTDSPLASIDVEVRGEIVEHDVNVLKLAALKGIFSRMASEQVSYVNAPLHAEQRGVAVRLITDAVSEEYRNLLTIRGSLTDGTQLSVSGTLTGTKQIQKIVEINGYDVEVPIAEHLIVMIYQDRPGIVAVYGKEFGDASINIAGMQIARRSVGGQALSVLTVDSKVPDSLLEHVRGAIDADLMKEIDIVVD</sequence>
<dbReference type="FunFam" id="3.40.50.720:FF:000021">
    <property type="entry name" value="D-3-phosphoglycerate dehydrogenase"/>
    <property type="match status" value="1"/>
</dbReference>
<dbReference type="Pfam" id="PF02826">
    <property type="entry name" value="2-Hacid_dh_C"/>
    <property type="match status" value="1"/>
</dbReference>
<reference evidence="11 12" key="1">
    <citation type="submission" date="2017-11" db="EMBL/GenBank/DDBJ databases">
        <title>Genomic Encyclopedia of Archaeal and Bacterial Type Strains, Phase II (KMG-II): From Individual Species to Whole Genera.</title>
        <authorList>
            <person name="Goeker M."/>
        </authorList>
    </citation>
    <scope>NUCLEOTIDE SEQUENCE [LARGE SCALE GENOMIC DNA]</scope>
    <source>
        <strain evidence="11 12">DSM 27393</strain>
    </source>
</reference>
<keyword evidence="9" id="KW-0028">Amino-acid biosynthesis</keyword>
<gene>
    <name evidence="11" type="ORF">CLV46_0868</name>
</gene>
<dbReference type="EMBL" id="PGFF01000001">
    <property type="protein sequence ID" value="PJJ71325.1"/>
    <property type="molecule type" value="Genomic_DNA"/>
</dbReference>
<comment type="catalytic activity">
    <reaction evidence="8 9">
        <text>(2R)-3-phosphoglycerate + NAD(+) = 3-phosphooxypyruvate + NADH + H(+)</text>
        <dbReference type="Rhea" id="RHEA:12641"/>
        <dbReference type="ChEBI" id="CHEBI:15378"/>
        <dbReference type="ChEBI" id="CHEBI:18110"/>
        <dbReference type="ChEBI" id="CHEBI:57540"/>
        <dbReference type="ChEBI" id="CHEBI:57945"/>
        <dbReference type="ChEBI" id="CHEBI:58272"/>
        <dbReference type="EC" id="1.1.1.95"/>
    </reaction>
</comment>
<dbReference type="RefSeq" id="WP_100363633.1">
    <property type="nucleotide sequence ID" value="NZ_PGFF01000001.1"/>
</dbReference>
<dbReference type="EC" id="1.1.1.95" evidence="9"/>
<dbReference type="Pfam" id="PF19304">
    <property type="entry name" value="PGDH_inter"/>
    <property type="match status" value="1"/>
</dbReference>
<comment type="function">
    <text evidence="1">Catalyzes the reversible oxidation of 3-phospho-D-glycerate to 3-phosphonooxypyruvate, the first step of the phosphorylated L-serine biosynthesis pathway. Also catalyzes the reversible oxidation of 2-hydroxyglutarate to 2-oxoglutarate.</text>
</comment>
<feature type="domain" description="ACT" evidence="10">
    <location>
        <begin position="455"/>
        <end position="530"/>
    </location>
</feature>
<comment type="catalytic activity">
    <reaction evidence="7">
        <text>(R)-2-hydroxyglutarate + NAD(+) = 2-oxoglutarate + NADH + H(+)</text>
        <dbReference type="Rhea" id="RHEA:49612"/>
        <dbReference type="ChEBI" id="CHEBI:15378"/>
        <dbReference type="ChEBI" id="CHEBI:15801"/>
        <dbReference type="ChEBI" id="CHEBI:16810"/>
        <dbReference type="ChEBI" id="CHEBI:57540"/>
        <dbReference type="ChEBI" id="CHEBI:57945"/>
        <dbReference type="EC" id="1.1.1.399"/>
    </reaction>
</comment>
<dbReference type="InterPro" id="IPR002912">
    <property type="entry name" value="ACT_dom"/>
</dbReference>
<dbReference type="GO" id="GO:0051287">
    <property type="term" value="F:NAD binding"/>
    <property type="evidence" value="ECO:0007669"/>
    <property type="project" value="UniProtKB-UniRule"/>
</dbReference>
<evidence type="ECO:0000256" key="2">
    <source>
        <dbReference type="ARBA" id="ARBA00005216"/>
    </source>
</evidence>
<accession>A0A2M9CHJ2</accession>
<dbReference type="PROSITE" id="PS00670">
    <property type="entry name" value="D_2_HYDROXYACID_DH_2"/>
    <property type="match status" value="1"/>
</dbReference>
<proteinExistence type="inferred from homology"/>
<evidence type="ECO:0000256" key="7">
    <source>
        <dbReference type="ARBA" id="ARBA00048126"/>
    </source>
</evidence>
<evidence type="ECO:0000256" key="3">
    <source>
        <dbReference type="ARBA" id="ARBA00005854"/>
    </source>
</evidence>
<evidence type="ECO:0000256" key="8">
    <source>
        <dbReference type="ARBA" id="ARBA00048731"/>
    </source>
</evidence>
<organism evidence="11 12">
    <name type="scientific">Diaminobutyricimonas aerilata</name>
    <dbReference type="NCBI Taxonomy" id="1162967"/>
    <lineage>
        <taxon>Bacteria</taxon>
        <taxon>Bacillati</taxon>
        <taxon>Actinomycetota</taxon>
        <taxon>Actinomycetes</taxon>
        <taxon>Micrococcales</taxon>
        <taxon>Microbacteriaceae</taxon>
        <taxon>Diaminobutyricimonas</taxon>
    </lineage>
</organism>
<name>A0A2M9CHJ2_9MICO</name>
<dbReference type="PANTHER" id="PTHR42938:SF47">
    <property type="entry name" value="HYDROXYPYRUVATE REDUCTASE"/>
    <property type="match status" value="1"/>
</dbReference>
<keyword evidence="9" id="KW-0718">Serine biosynthesis</keyword>
<keyword evidence="12" id="KW-1185">Reference proteome</keyword>
<evidence type="ECO:0000256" key="5">
    <source>
        <dbReference type="ARBA" id="ARBA00023002"/>
    </source>
</evidence>
<evidence type="ECO:0000313" key="12">
    <source>
        <dbReference type="Proteomes" id="UP000228758"/>
    </source>
</evidence>
<dbReference type="SUPFAM" id="SSF55021">
    <property type="entry name" value="ACT-like"/>
    <property type="match status" value="1"/>
</dbReference>
<dbReference type="InterPro" id="IPR029752">
    <property type="entry name" value="D-isomer_DH_CS1"/>
</dbReference>
<dbReference type="SUPFAM" id="SSF51735">
    <property type="entry name" value="NAD(P)-binding Rossmann-fold domains"/>
    <property type="match status" value="1"/>
</dbReference>
<dbReference type="InterPro" id="IPR045865">
    <property type="entry name" value="ACT-like_dom_sf"/>
</dbReference>
<dbReference type="PROSITE" id="PS51671">
    <property type="entry name" value="ACT"/>
    <property type="match status" value="1"/>
</dbReference>
<dbReference type="CDD" id="cd04902">
    <property type="entry name" value="ACT_3PGDH-xct"/>
    <property type="match status" value="1"/>
</dbReference>
<dbReference type="InterPro" id="IPR036291">
    <property type="entry name" value="NAD(P)-bd_dom_sf"/>
</dbReference>
<dbReference type="InterPro" id="IPR045626">
    <property type="entry name" value="PGDH_ASB_dom"/>
</dbReference>
<evidence type="ECO:0000259" key="10">
    <source>
        <dbReference type="PROSITE" id="PS51671"/>
    </source>
</evidence>
<dbReference type="GO" id="GO:0004617">
    <property type="term" value="F:phosphoglycerate dehydrogenase activity"/>
    <property type="evidence" value="ECO:0007669"/>
    <property type="project" value="UniProtKB-UniRule"/>
</dbReference>
<dbReference type="NCBIfam" id="TIGR01327">
    <property type="entry name" value="PGDH"/>
    <property type="match status" value="1"/>
</dbReference>
<protein>
    <recommendedName>
        <fullName evidence="4 9">D-3-phosphoglycerate dehydrogenase</fullName>
        <ecNumber evidence="9">1.1.1.95</ecNumber>
    </recommendedName>
</protein>
<dbReference type="Pfam" id="PF00389">
    <property type="entry name" value="2-Hacid_dh"/>
    <property type="match status" value="1"/>
</dbReference>
<dbReference type="InterPro" id="IPR029009">
    <property type="entry name" value="ASB_dom_sf"/>
</dbReference>
<keyword evidence="6 9" id="KW-0520">NAD</keyword>
<evidence type="ECO:0000256" key="4">
    <source>
        <dbReference type="ARBA" id="ARBA00021582"/>
    </source>
</evidence>
<keyword evidence="5 9" id="KW-0560">Oxidoreductase</keyword>
<evidence type="ECO:0000256" key="1">
    <source>
        <dbReference type="ARBA" id="ARBA00003800"/>
    </source>
</evidence>
<comment type="caution">
    <text evidence="11">The sequence shown here is derived from an EMBL/GenBank/DDBJ whole genome shotgun (WGS) entry which is preliminary data.</text>
</comment>
<dbReference type="InterPro" id="IPR006236">
    <property type="entry name" value="PGDH"/>
</dbReference>
<evidence type="ECO:0000256" key="6">
    <source>
        <dbReference type="ARBA" id="ARBA00023027"/>
    </source>
</evidence>
<dbReference type="UniPathway" id="UPA00135">
    <property type="reaction ID" value="UER00196"/>
</dbReference>
<evidence type="ECO:0000256" key="9">
    <source>
        <dbReference type="RuleBase" id="RU363003"/>
    </source>
</evidence>
<evidence type="ECO:0000313" key="11">
    <source>
        <dbReference type="EMBL" id="PJJ71325.1"/>
    </source>
</evidence>
<comment type="pathway">
    <text evidence="2 9">Amino-acid biosynthesis; L-serine biosynthesis; L-serine from 3-phospho-D-glycerate: step 1/3.</text>
</comment>
<dbReference type="AlphaFoldDB" id="A0A2M9CHJ2"/>
<dbReference type="PANTHER" id="PTHR42938">
    <property type="entry name" value="FORMATE DEHYDROGENASE 1"/>
    <property type="match status" value="1"/>
</dbReference>
<dbReference type="PROSITE" id="PS00671">
    <property type="entry name" value="D_2_HYDROXYACID_DH_3"/>
    <property type="match status" value="1"/>
</dbReference>
<dbReference type="CDD" id="cd12173">
    <property type="entry name" value="PGDH_4"/>
    <property type="match status" value="1"/>
</dbReference>
<comment type="similarity">
    <text evidence="3 9">Belongs to the D-isomer specific 2-hydroxyacid dehydrogenase family.</text>
</comment>